<feature type="non-terminal residue" evidence="9">
    <location>
        <position position="91"/>
    </location>
</feature>
<dbReference type="InterPro" id="IPR001680">
    <property type="entry name" value="WD40_rpt"/>
</dbReference>
<dbReference type="GO" id="GO:0097730">
    <property type="term" value="C:non-motile cilium"/>
    <property type="evidence" value="ECO:0007669"/>
    <property type="project" value="TreeGrafter"/>
</dbReference>
<reference evidence="9" key="1">
    <citation type="submission" date="2019-06" db="EMBL/GenBank/DDBJ databases">
        <title>Genomics analysis of Aphanomyces spp. identifies a new class of oomycete effector associated with host adaptation.</title>
        <authorList>
            <person name="Gaulin E."/>
        </authorList>
    </citation>
    <scope>NUCLEOTIDE SEQUENCE</scope>
    <source>
        <strain evidence="9">CBS 578.67</strain>
    </source>
</reference>
<proteinExistence type="predicted"/>
<dbReference type="PROSITE" id="PS50082">
    <property type="entry name" value="WD_REPEATS_2"/>
    <property type="match status" value="1"/>
</dbReference>
<dbReference type="EMBL" id="VJMH01006966">
    <property type="protein sequence ID" value="KAF0686954.1"/>
    <property type="molecule type" value="Genomic_DNA"/>
</dbReference>
<protein>
    <recommendedName>
        <fullName evidence="2">Intraflagellar transport protein 122 homolog</fullName>
    </recommendedName>
</protein>
<comment type="subcellular location">
    <subcellularLocation>
        <location evidence="1">Cell projection</location>
        <location evidence="1">Cilium</location>
    </subcellularLocation>
</comment>
<dbReference type="GO" id="GO:0061512">
    <property type="term" value="P:protein localization to cilium"/>
    <property type="evidence" value="ECO:0007669"/>
    <property type="project" value="TreeGrafter"/>
</dbReference>
<evidence type="ECO:0000256" key="1">
    <source>
        <dbReference type="ARBA" id="ARBA00004138"/>
    </source>
</evidence>
<evidence type="ECO:0000256" key="4">
    <source>
        <dbReference type="ARBA" id="ARBA00022737"/>
    </source>
</evidence>
<feature type="repeat" description="WD" evidence="7">
    <location>
        <begin position="55"/>
        <end position="91"/>
    </location>
</feature>
<dbReference type="InterPro" id="IPR056153">
    <property type="entry name" value="Beta-prop_IFT122_1st"/>
</dbReference>
<dbReference type="Gene3D" id="2.130.10.10">
    <property type="entry name" value="YVTN repeat-like/Quinoprotein amine dehydrogenase"/>
    <property type="match status" value="1"/>
</dbReference>
<evidence type="ECO:0000256" key="6">
    <source>
        <dbReference type="ARBA" id="ARBA00023273"/>
    </source>
</evidence>
<comment type="caution">
    <text evidence="9">The sequence shown here is derived from an EMBL/GenBank/DDBJ whole genome shotgun (WGS) entry which is preliminary data.</text>
</comment>
<keyword evidence="3 7" id="KW-0853">WD repeat</keyword>
<organism evidence="9">
    <name type="scientific">Aphanomyces stellatus</name>
    <dbReference type="NCBI Taxonomy" id="120398"/>
    <lineage>
        <taxon>Eukaryota</taxon>
        <taxon>Sar</taxon>
        <taxon>Stramenopiles</taxon>
        <taxon>Oomycota</taxon>
        <taxon>Saprolegniomycetes</taxon>
        <taxon>Saprolegniales</taxon>
        <taxon>Verrucalvaceae</taxon>
        <taxon>Aphanomyces</taxon>
    </lineage>
</organism>
<dbReference type="PROSITE" id="PS50294">
    <property type="entry name" value="WD_REPEATS_REGION"/>
    <property type="match status" value="1"/>
</dbReference>
<dbReference type="InterPro" id="IPR039857">
    <property type="entry name" value="Ift122/121"/>
</dbReference>
<dbReference type="PANTHER" id="PTHR12764:SF4">
    <property type="entry name" value="INTRAFLAGELLAR TRANSPORT PROTEIN 122 HOMOLOG"/>
    <property type="match status" value="1"/>
</dbReference>
<sequence>MRTTLAWSDKVPDRNGVKVVVQDIAFHPDGSQIVAAIGSRVMIYDAVNGTLLHSLKGHKDTVYTVDFAHDGKRFASGGADNVVIIWTDKAE</sequence>
<dbReference type="SUPFAM" id="SSF50978">
    <property type="entry name" value="WD40 repeat-like"/>
    <property type="match status" value="1"/>
</dbReference>
<dbReference type="SMART" id="SM00320">
    <property type="entry name" value="WD40"/>
    <property type="match status" value="2"/>
</dbReference>
<evidence type="ECO:0000259" key="8">
    <source>
        <dbReference type="Pfam" id="PF23381"/>
    </source>
</evidence>
<dbReference type="GO" id="GO:0035721">
    <property type="term" value="P:intraciliary retrograde transport"/>
    <property type="evidence" value="ECO:0007669"/>
    <property type="project" value="TreeGrafter"/>
</dbReference>
<name>A0A6A4XTW1_9STRA</name>
<dbReference type="GO" id="GO:0030991">
    <property type="term" value="C:intraciliary transport particle A"/>
    <property type="evidence" value="ECO:0007669"/>
    <property type="project" value="TreeGrafter"/>
</dbReference>
<dbReference type="GO" id="GO:1905515">
    <property type="term" value="P:non-motile cilium assembly"/>
    <property type="evidence" value="ECO:0007669"/>
    <property type="project" value="TreeGrafter"/>
</dbReference>
<evidence type="ECO:0000256" key="5">
    <source>
        <dbReference type="ARBA" id="ARBA00023069"/>
    </source>
</evidence>
<dbReference type="Pfam" id="PF23381">
    <property type="entry name" value="Beta-prop_IFT122_1st"/>
    <property type="match status" value="1"/>
</dbReference>
<evidence type="ECO:0000256" key="2">
    <source>
        <dbReference type="ARBA" id="ARBA00019442"/>
    </source>
</evidence>
<dbReference type="AlphaFoldDB" id="A0A6A4XTW1"/>
<evidence type="ECO:0000313" key="9">
    <source>
        <dbReference type="EMBL" id="KAF0686954.1"/>
    </source>
</evidence>
<keyword evidence="5" id="KW-0969">Cilium</keyword>
<feature type="domain" description="IFT122 first beta-propeller" evidence="8">
    <location>
        <begin position="3"/>
        <end position="91"/>
    </location>
</feature>
<keyword evidence="4" id="KW-0677">Repeat</keyword>
<keyword evidence="6" id="KW-0966">Cell projection</keyword>
<gene>
    <name evidence="9" type="ORF">As57867_021233</name>
</gene>
<accession>A0A6A4XTW1</accession>
<evidence type="ECO:0000256" key="3">
    <source>
        <dbReference type="ARBA" id="ARBA00022574"/>
    </source>
</evidence>
<dbReference type="InterPro" id="IPR015943">
    <property type="entry name" value="WD40/YVTN_repeat-like_dom_sf"/>
</dbReference>
<evidence type="ECO:0000256" key="7">
    <source>
        <dbReference type="PROSITE-ProRule" id="PRU00221"/>
    </source>
</evidence>
<dbReference type="PANTHER" id="PTHR12764">
    <property type="entry name" value="WD REPEAT DOMAIN-RELATED"/>
    <property type="match status" value="1"/>
</dbReference>
<dbReference type="InterPro" id="IPR036322">
    <property type="entry name" value="WD40_repeat_dom_sf"/>
</dbReference>
<dbReference type="OrthoDB" id="10255582at2759"/>